<evidence type="ECO:0000313" key="3">
    <source>
        <dbReference type="Proteomes" id="UP000306102"/>
    </source>
</evidence>
<gene>
    <name evidence="2" type="ORF">TEA_009355</name>
</gene>
<proteinExistence type="predicted"/>
<dbReference type="PANTHER" id="PTHR34207:SF2">
    <property type="entry name" value="PROTEIN BIC1"/>
    <property type="match status" value="1"/>
</dbReference>
<feature type="compositionally biased region" description="Basic and acidic residues" evidence="1">
    <location>
        <begin position="14"/>
        <end position="33"/>
    </location>
</feature>
<accession>A0A4V3WNW6</accession>
<reference evidence="2 3" key="1">
    <citation type="journal article" date="2018" name="Proc. Natl. Acad. Sci. U.S.A.">
        <title>Draft genome sequence of Camellia sinensis var. sinensis provides insights into the evolution of the tea genome and tea quality.</title>
        <authorList>
            <person name="Wei C."/>
            <person name="Yang H."/>
            <person name="Wang S."/>
            <person name="Zhao J."/>
            <person name="Liu C."/>
            <person name="Gao L."/>
            <person name="Xia E."/>
            <person name="Lu Y."/>
            <person name="Tai Y."/>
            <person name="She G."/>
            <person name="Sun J."/>
            <person name="Cao H."/>
            <person name="Tong W."/>
            <person name="Gao Q."/>
            <person name="Li Y."/>
            <person name="Deng W."/>
            <person name="Jiang X."/>
            <person name="Wang W."/>
            <person name="Chen Q."/>
            <person name="Zhang S."/>
            <person name="Li H."/>
            <person name="Wu J."/>
            <person name="Wang P."/>
            <person name="Li P."/>
            <person name="Shi C."/>
            <person name="Zheng F."/>
            <person name="Jian J."/>
            <person name="Huang B."/>
            <person name="Shan D."/>
            <person name="Shi M."/>
            <person name="Fang C."/>
            <person name="Yue Y."/>
            <person name="Li F."/>
            <person name="Li D."/>
            <person name="Wei S."/>
            <person name="Han B."/>
            <person name="Jiang C."/>
            <person name="Yin Y."/>
            <person name="Xia T."/>
            <person name="Zhang Z."/>
            <person name="Bennetzen J.L."/>
            <person name="Zhao S."/>
            <person name="Wan X."/>
        </authorList>
    </citation>
    <scope>NUCLEOTIDE SEQUENCE [LARGE SCALE GENOMIC DNA]</scope>
    <source>
        <strain evidence="3">cv. Shuchazao</strain>
        <tissue evidence="2">Leaf</tissue>
    </source>
</reference>
<dbReference type="PANTHER" id="PTHR34207">
    <property type="entry name" value="PROTEIN BIC1"/>
    <property type="match status" value="1"/>
</dbReference>
<dbReference type="Proteomes" id="UP000306102">
    <property type="component" value="Unassembled WGS sequence"/>
</dbReference>
<feature type="compositionally biased region" description="Low complexity" evidence="1">
    <location>
        <begin position="1"/>
        <end position="12"/>
    </location>
</feature>
<dbReference type="CDD" id="cd22645">
    <property type="entry name" value="BIC1_CID"/>
    <property type="match status" value="1"/>
</dbReference>
<dbReference type="AlphaFoldDB" id="A0A4V3WNW6"/>
<evidence type="ECO:0008006" key="4">
    <source>
        <dbReference type="Google" id="ProtNLM"/>
    </source>
</evidence>
<evidence type="ECO:0000313" key="2">
    <source>
        <dbReference type="EMBL" id="THG14097.1"/>
    </source>
</evidence>
<dbReference type="EMBL" id="SDRB02005547">
    <property type="protein sequence ID" value="THG14097.1"/>
    <property type="molecule type" value="Genomic_DNA"/>
</dbReference>
<dbReference type="GO" id="GO:0009785">
    <property type="term" value="P:blue light signaling pathway"/>
    <property type="evidence" value="ECO:0007669"/>
    <property type="project" value="InterPro"/>
</dbReference>
<feature type="compositionally biased region" description="Low complexity" evidence="1">
    <location>
        <begin position="247"/>
        <end position="316"/>
    </location>
</feature>
<protein>
    <recommendedName>
        <fullName evidence="4">Protein BIC1</fullName>
    </recommendedName>
</protein>
<evidence type="ECO:0000256" key="1">
    <source>
        <dbReference type="SAM" id="MobiDB-lite"/>
    </source>
</evidence>
<keyword evidence="3" id="KW-1185">Reference proteome</keyword>
<organism evidence="2 3">
    <name type="scientific">Camellia sinensis var. sinensis</name>
    <name type="common">China tea</name>
    <dbReference type="NCBI Taxonomy" id="542762"/>
    <lineage>
        <taxon>Eukaryota</taxon>
        <taxon>Viridiplantae</taxon>
        <taxon>Streptophyta</taxon>
        <taxon>Embryophyta</taxon>
        <taxon>Tracheophyta</taxon>
        <taxon>Spermatophyta</taxon>
        <taxon>Magnoliopsida</taxon>
        <taxon>eudicotyledons</taxon>
        <taxon>Gunneridae</taxon>
        <taxon>Pentapetalae</taxon>
        <taxon>asterids</taxon>
        <taxon>Ericales</taxon>
        <taxon>Theaceae</taxon>
        <taxon>Camellia</taxon>
    </lineage>
</organism>
<sequence length="325" mass="34863">MTQQPTTTMTSSNDSKKTHQSNDDFKVIHESKTDQTGSKNPPSSKPHHEKEVTSALRPQPPPLPPASTTTTTSDGGGAMAEVSGRERLKRHRVEVAGRVWIPDIWGQEELLKDWIDCTTFDASLGNRNITLARAALVEEGRLRASSSGLRIENSDPWPDLFSGLANGSGFRTLVGVPYAEESQERGGTVQAESQSQSHQVQWLSQLVVAWPFECSRVAVGSASTWLDISPKQPKACGPLAASSSKVAAHASSQQQHQQHTAAAASSTQQPAVAHASSQHANSSSSSSSMPAGSSSQPAGRQQPPSRPARSSSQQSRFWRVVWASK</sequence>
<feature type="region of interest" description="Disordered" evidence="1">
    <location>
        <begin position="1"/>
        <end position="81"/>
    </location>
</feature>
<name>A0A4V3WNW6_CAMSN</name>
<comment type="caution">
    <text evidence="2">The sequence shown here is derived from an EMBL/GenBank/DDBJ whole genome shotgun (WGS) entry which is preliminary data.</text>
</comment>
<dbReference type="InterPro" id="IPR040374">
    <property type="entry name" value="BIC"/>
</dbReference>
<feature type="region of interest" description="Disordered" evidence="1">
    <location>
        <begin position="247"/>
        <end position="317"/>
    </location>
</feature>